<evidence type="ECO:0000256" key="1">
    <source>
        <dbReference type="SAM" id="Phobius"/>
    </source>
</evidence>
<sequence>MVQEIVVGVIVALAAAYVVWRYLPAPWRQRLRRVHPALAEAPGCGGCSACGSESGGCGPEKEKATRTVALPVSRRDP</sequence>
<dbReference type="KEGG" id="amon:H9L24_21040"/>
<reference evidence="2 3" key="1">
    <citation type="submission" date="2020-08" db="EMBL/GenBank/DDBJ databases">
        <title>Genome sequence of Acidovorax monticola KACC 19171T.</title>
        <authorList>
            <person name="Hyun D.-W."/>
            <person name="Bae J.-W."/>
        </authorList>
    </citation>
    <scope>NUCLEOTIDE SEQUENCE [LARGE SCALE GENOMIC DNA]</scope>
    <source>
        <strain evidence="2 3">KACC 19171</strain>
    </source>
</reference>
<proteinExistence type="predicted"/>
<evidence type="ECO:0000313" key="3">
    <source>
        <dbReference type="Proteomes" id="UP000516057"/>
    </source>
</evidence>
<feature type="transmembrane region" description="Helical" evidence="1">
    <location>
        <begin position="6"/>
        <end position="23"/>
    </location>
</feature>
<name>A0A7H0HFF6_9BURK</name>
<keyword evidence="1" id="KW-1133">Transmembrane helix</keyword>
<keyword evidence="1" id="KW-0812">Transmembrane</keyword>
<keyword evidence="1" id="KW-0472">Membrane</keyword>
<keyword evidence="3" id="KW-1185">Reference proteome</keyword>
<dbReference type="AlphaFoldDB" id="A0A7H0HFF6"/>
<dbReference type="EMBL" id="CP060790">
    <property type="protein sequence ID" value="QNP59272.1"/>
    <property type="molecule type" value="Genomic_DNA"/>
</dbReference>
<organism evidence="2 3">
    <name type="scientific">Paenacidovorax monticola</name>
    <dbReference type="NCBI Taxonomy" id="1926868"/>
    <lineage>
        <taxon>Bacteria</taxon>
        <taxon>Pseudomonadati</taxon>
        <taxon>Pseudomonadota</taxon>
        <taxon>Betaproteobacteria</taxon>
        <taxon>Burkholderiales</taxon>
        <taxon>Comamonadaceae</taxon>
        <taxon>Paenacidovorax</taxon>
    </lineage>
</organism>
<dbReference type="RefSeq" id="WP_187736257.1">
    <property type="nucleotide sequence ID" value="NZ_CP060790.1"/>
</dbReference>
<gene>
    <name evidence="2" type="ORF">H9L24_21040</name>
</gene>
<protein>
    <submittedName>
        <fullName evidence="2">FeoB-associated Cys-rich membrane protein</fullName>
    </submittedName>
</protein>
<accession>A0A7H0HFF6</accession>
<evidence type="ECO:0000313" key="2">
    <source>
        <dbReference type="EMBL" id="QNP59272.1"/>
    </source>
</evidence>
<dbReference type="Proteomes" id="UP000516057">
    <property type="component" value="Chromosome"/>
</dbReference>